<organism evidence="1 2">
    <name type="scientific">Capronia epimyces CBS 606.96</name>
    <dbReference type="NCBI Taxonomy" id="1182542"/>
    <lineage>
        <taxon>Eukaryota</taxon>
        <taxon>Fungi</taxon>
        <taxon>Dikarya</taxon>
        <taxon>Ascomycota</taxon>
        <taxon>Pezizomycotina</taxon>
        <taxon>Eurotiomycetes</taxon>
        <taxon>Chaetothyriomycetidae</taxon>
        <taxon>Chaetothyriales</taxon>
        <taxon>Herpotrichiellaceae</taxon>
        <taxon>Capronia</taxon>
    </lineage>
</organism>
<dbReference type="Proteomes" id="UP000019478">
    <property type="component" value="Unassembled WGS sequence"/>
</dbReference>
<reference evidence="1 2" key="1">
    <citation type="submission" date="2013-03" db="EMBL/GenBank/DDBJ databases">
        <title>The Genome Sequence of Capronia epimyces CBS 606.96.</title>
        <authorList>
            <consortium name="The Broad Institute Genomics Platform"/>
            <person name="Cuomo C."/>
            <person name="de Hoog S."/>
            <person name="Gorbushina A."/>
            <person name="Walker B."/>
            <person name="Young S.K."/>
            <person name="Zeng Q."/>
            <person name="Gargeya S."/>
            <person name="Fitzgerald M."/>
            <person name="Haas B."/>
            <person name="Abouelleil A."/>
            <person name="Allen A.W."/>
            <person name="Alvarado L."/>
            <person name="Arachchi H.M."/>
            <person name="Berlin A.M."/>
            <person name="Chapman S.B."/>
            <person name="Gainer-Dewar J."/>
            <person name="Goldberg J."/>
            <person name="Griggs A."/>
            <person name="Gujja S."/>
            <person name="Hansen M."/>
            <person name="Howarth C."/>
            <person name="Imamovic A."/>
            <person name="Ireland A."/>
            <person name="Larimer J."/>
            <person name="McCowan C."/>
            <person name="Murphy C."/>
            <person name="Pearson M."/>
            <person name="Poon T.W."/>
            <person name="Priest M."/>
            <person name="Roberts A."/>
            <person name="Saif S."/>
            <person name="Shea T."/>
            <person name="Sisk P."/>
            <person name="Sykes S."/>
            <person name="Wortman J."/>
            <person name="Nusbaum C."/>
            <person name="Birren B."/>
        </authorList>
    </citation>
    <scope>NUCLEOTIDE SEQUENCE [LARGE SCALE GENOMIC DNA]</scope>
    <source>
        <strain evidence="1 2">CBS 606.96</strain>
    </source>
</reference>
<sequence length="206" mass="23822">MEWIRGWNKAPVQETFRVKTKLNSEEAVRRFNTLRQEWALPMNRMIELCREEGVDKRLEEELEATMEDLSLSKQLLSEHCVGEREYLGTAVLKSEGMLSKTKDLLLRVDLAQRTRQRLPHGFHLRVQALTTQLGEGRRLLVSMRHKVEEESHQTAAGEGAGSARGTGWAYLSGNTKGVAEEHHEREHLFTGLGWRQPQRCRCLDYR</sequence>
<dbReference type="RefSeq" id="XP_007738327.1">
    <property type="nucleotide sequence ID" value="XM_007740137.1"/>
</dbReference>
<proteinExistence type="predicted"/>
<comment type="caution">
    <text evidence="1">The sequence shown here is derived from an EMBL/GenBank/DDBJ whole genome shotgun (WGS) entry which is preliminary data.</text>
</comment>
<dbReference type="OrthoDB" id="4146506at2759"/>
<accession>W9Y374</accession>
<dbReference type="HOGENOM" id="CLU_081025_0_0_1"/>
<dbReference type="GeneID" id="19174127"/>
<protein>
    <submittedName>
        <fullName evidence="1">Uncharacterized protein</fullName>
    </submittedName>
</protein>
<evidence type="ECO:0000313" key="1">
    <source>
        <dbReference type="EMBL" id="EXJ76889.1"/>
    </source>
</evidence>
<keyword evidence="2" id="KW-1185">Reference proteome</keyword>
<name>W9Y374_9EURO</name>
<dbReference type="EMBL" id="AMGY01000011">
    <property type="protein sequence ID" value="EXJ76889.1"/>
    <property type="molecule type" value="Genomic_DNA"/>
</dbReference>
<dbReference type="AlphaFoldDB" id="W9Y374"/>
<evidence type="ECO:0000313" key="2">
    <source>
        <dbReference type="Proteomes" id="UP000019478"/>
    </source>
</evidence>
<gene>
    <name evidence="1" type="ORF">A1O3_10046</name>
</gene>